<dbReference type="RefSeq" id="WP_167072462.1">
    <property type="nucleotide sequence ID" value="NZ_JAAOZC010000002.1"/>
</dbReference>
<evidence type="ECO:0000313" key="1">
    <source>
        <dbReference type="EMBL" id="NIJ07612.1"/>
    </source>
</evidence>
<organism evidence="1 2">
    <name type="scientific">Sphingomonas vulcanisoli</name>
    <dbReference type="NCBI Taxonomy" id="1658060"/>
    <lineage>
        <taxon>Bacteria</taxon>
        <taxon>Pseudomonadati</taxon>
        <taxon>Pseudomonadota</taxon>
        <taxon>Alphaproteobacteria</taxon>
        <taxon>Sphingomonadales</taxon>
        <taxon>Sphingomonadaceae</taxon>
        <taxon>Sphingomonas</taxon>
    </lineage>
</organism>
<comment type="caution">
    <text evidence="1">The sequence shown here is derived from an EMBL/GenBank/DDBJ whole genome shotgun (WGS) entry which is preliminary data.</text>
</comment>
<dbReference type="Proteomes" id="UP000727456">
    <property type="component" value="Unassembled WGS sequence"/>
</dbReference>
<protein>
    <submittedName>
        <fullName evidence="1">Uncharacterized protein</fullName>
    </submittedName>
</protein>
<reference evidence="1 2" key="1">
    <citation type="submission" date="2020-03" db="EMBL/GenBank/DDBJ databases">
        <title>Genomic Encyclopedia of Type Strains, Phase III (KMG-III): the genomes of soil and plant-associated and newly described type strains.</title>
        <authorList>
            <person name="Whitman W."/>
        </authorList>
    </citation>
    <scope>NUCLEOTIDE SEQUENCE [LARGE SCALE GENOMIC DNA]</scope>
    <source>
        <strain evidence="1 2">CECT 8804</strain>
    </source>
</reference>
<gene>
    <name evidence="1" type="ORF">FHS31_001208</name>
</gene>
<proteinExistence type="predicted"/>
<dbReference type="EMBL" id="JAAOZC010000002">
    <property type="protein sequence ID" value="NIJ07612.1"/>
    <property type="molecule type" value="Genomic_DNA"/>
</dbReference>
<sequence>MPAYVVRLKANASNPRDFVGVFYAPDVEALAWLVDECTDVVACEYARLPAGGICRAGPAHPVPFRDEPDKKVDFLRGASFTENWFERFFSEEDTARWTSMGEPAWSSDEERQEMIIKAFAKLAEHDRARQQQ</sequence>
<accession>A0ABX0TPZ4</accession>
<evidence type="ECO:0000313" key="2">
    <source>
        <dbReference type="Proteomes" id="UP000727456"/>
    </source>
</evidence>
<name>A0ABX0TPZ4_9SPHN</name>
<keyword evidence="2" id="KW-1185">Reference proteome</keyword>